<keyword evidence="3" id="KW-1185">Reference proteome</keyword>
<evidence type="ECO:0000259" key="1">
    <source>
        <dbReference type="Pfam" id="PF02221"/>
    </source>
</evidence>
<dbReference type="RefSeq" id="XP_009164940.1">
    <property type="nucleotide sequence ID" value="XM_009166676.1"/>
</dbReference>
<feature type="non-terminal residue" evidence="2">
    <location>
        <position position="220"/>
    </location>
</feature>
<organism evidence="2 3">
    <name type="scientific">Opisthorchis viverrini</name>
    <name type="common">Southeast Asian liver fluke</name>
    <dbReference type="NCBI Taxonomy" id="6198"/>
    <lineage>
        <taxon>Eukaryota</taxon>
        <taxon>Metazoa</taxon>
        <taxon>Spiralia</taxon>
        <taxon>Lophotrochozoa</taxon>
        <taxon>Platyhelminthes</taxon>
        <taxon>Trematoda</taxon>
        <taxon>Digenea</taxon>
        <taxon>Opisthorchiida</taxon>
        <taxon>Opisthorchiata</taxon>
        <taxon>Opisthorchiidae</taxon>
        <taxon>Opisthorchis</taxon>
    </lineage>
</organism>
<dbReference type="GeneID" id="20327170"/>
<accession>A0A075A6U2</accession>
<evidence type="ECO:0000313" key="2">
    <source>
        <dbReference type="EMBL" id="KER31365.1"/>
    </source>
</evidence>
<dbReference type="Gene3D" id="2.60.40.770">
    <property type="match status" value="2"/>
</dbReference>
<dbReference type="CTD" id="20327170"/>
<dbReference type="SUPFAM" id="SSF81296">
    <property type="entry name" value="E set domains"/>
    <property type="match status" value="1"/>
</dbReference>
<dbReference type="OrthoDB" id="6314628at2759"/>
<sequence length="220" mass="24452">MFTHIYKDELNIMPPLTLFSWITGTGVGTVQALDIFPCNSEPCIIRRWRTVTFSITFTTVLFPSLNSCKHRCRRSLGWRRVRFQDPDDTITAKFCVSEFGSTLSRPRGSKLHVHLHRRGARPHYTSTGIGNVQALDISPCDTEPCIIRRWRTTTFGITFTTAANINAGAVSVGGGYNSKAMTISLPRSCVCRNLTPPCPVQAGVSYTYSYTGIVHGFVTP</sequence>
<gene>
    <name evidence="2" type="ORF">T265_13002</name>
</gene>
<protein>
    <recommendedName>
        <fullName evidence="1">MD-2-related lipid-recognition domain-containing protein</fullName>
    </recommendedName>
</protein>
<dbReference type="EMBL" id="KL596647">
    <property type="protein sequence ID" value="KER31365.1"/>
    <property type="molecule type" value="Genomic_DNA"/>
</dbReference>
<evidence type="ECO:0000313" key="3">
    <source>
        <dbReference type="Proteomes" id="UP000054324"/>
    </source>
</evidence>
<feature type="domain" description="MD-2-related lipid-recognition" evidence="1">
    <location>
        <begin position="127"/>
        <end position="211"/>
    </location>
</feature>
<dbReference type="Pfam" id="PF02221">
    <property type="entry name" value="E1_DerP2_DerF2"/>
    <property type="match status" value="1"/>
</dbReference>
<dbReference type="InterPro" id="IPR014756">
    <property type="entry name" value="Ig_E-set"/>
</dbReference>
<proteinExistence type="predicted"/>
<dbReference type="STRING" id="6198.A0A075A6U2"/>
<dbReference type="InterPro" id="IPR003172">
    <property type="entry name" value="ML_dom"/>
</dbReference>
<dbReference type="AlphaFoldDB" id="A0A075A6U2"/>
<name>A0A075A6U2_OPIVI</name>
<dbReference type="KEGG" id="ovi:T265_13002"/>
<dbReference type="Proteomes" id="UP000054324">
    <property type="component" value="Unassembled WGS sequence"/>
</dbReference>
<reference evidence="2 3" key="1">
    <citation type="submission" date="2013-11" db="EMBL/GenBank/DDBJ databases">
        <title>Opisthorchis viverrini - life in the bile duct.</title>
        <authorList>
            <person name="Young N.D."/>
            <person name="Nagarajan N."/>
            <person name="Lin S.J."/>
            <person name="Korhonen P.K."/>
            <person name="Jex A.R."/>
            <person name="Hall R.S."/>
            <person name="Safavi-Hemami H."/>
            <person name="Kaewkong W."/>
            <person name="Bertrand D."/>
            <person name="Gao S."/>
            <person name="Seet Q."/>
            <person name="Wongkham S."/>
            <person name="Teh B.T."/>
            <person name="Wongkham C."/>
            <person name="Intapan P.M."/>
            <person name="Maleewong W."/>
            <person name="Yang X."/>
            <person name="Hu M."/>
            <person name="Wang Z."/>
            <person name="Hofmann A."/>
            <person name="Sternberg P.W."/>
            <person name="Tan P."/>
            <person name="Wang J."/>
            <person name="Gasser R.B."/>
        </authorList>
    </citation>
    <scope>NUCLEOTIDE SEQUENCE [LARGE SCALE GENOMIC DNA]</scope>
</reference>